<sequence length="65" mass="7525">MLNLVLVPWIVWFCSLLPPTLPRSHMKLDKGRLVMHHPVDWSSDTLALIGDNMVEFKAVDVYLHQ</sequence>
<accession>A0A8X7UIT6</accession>
<comment type="caution">
    <text evidence="2">The sequence shown here is derived from an EMBL/GenBank/DDBJ whole genome shotgun (WGS) entry which is preliminary data.</text>
</comment>
<gene>
    <name evidence="2" type="ORF">Bca52824_051329</name>
</gene>
<evidence type="ECO:0000313" key="2">
    <source>
        <dbReference type="EMBL" id="KAG2280109.1"/>
    </source>
</evidence>
<proteinExistence type="predicted"/>
<organism evidence="2 3">
    <name type="scientific">Brassica carinata</name>
    <name type="common">Ethiopian mustard</name>
    <name type="synonym">Abyssinian cabbage</name>
    <dbReference type="NCBI Taxonomy" id="52824"/>
    <lineage>
        <taxon>Eukaryota</taxon>
        <taxon>Viridiplantae</taxon>
        <taxon>Streptophyta</taxon>
        <taxon>Embryophyta</taxon>
        <taxon>Tracheophyta</taxon>
        <taxon>Spermatophyta</taxon>
        <taxon>Magnoliopsida</taxon>
        <taxon>eudicotyledons</taxon>
        <taxon>Gunneridae</taxon>
        <taxon>Pentapetalae</taxon>
        <taxon>rosids</taxon>
        <taxon>malvids</taxon>
        <taxon>Brassicales</taxon>
        <taxon>Brassicaceae</taxon>
        <taxon>Brassiceae</taxon>
        <taxon>Brassica</taxon>
    </lineage>
</organism>
<protein>
    <submittedName>
        <fullName evidence="2">Uncharacterized protein</fullName>
    </submittedName>
</protein>
<keyword evidence="1" id="KW-0732">Signal</keyword>
<keyword evidence="3" id="KW-1185">Reference proteome</keyword>
<dbReference type="AlphaFoldDB" id="A0A8X7UIT6"/>
<dbReference type="EMBL" id="JAAMPC010000011">
    <property type="protein sequence ID" value="KAG2280109.1"/>
    <property type="molecule type" value="Genomic_DNA"/>
</dbReference>
<evidence type="ECO:0000313" key="3">
    <source>
        <dbReference type="Proteomes" id="UP000886595"/>
    </source>
</evidence>
<reference evidence="2 3" key="1">
    <citation type="submission" date="2020-02" db="EMBL/GenBank/DDBJ databases">
        <authorList>
            <person name="Ma Q."/>
            <person name="Huang Y."/>
            <person name="Song X."/>
            <person name="Pei D."/>
        </authorList>
    </citation>
    <scope>NUCLEOTIDE SEQUENCE [LARGE SCALE GENOMIC DNA]</scope>
    <source>
        <strain evidence="2">Sxm20200214</strain>
        <tissue evidence="2">Leaf</tissue>
    </source>
</reference>
<evidence type="ECO:0000256" key="1">
    <source>
        <dbReference type="SAM" id="SignalP"/>
    </source>
</evidence>
<dbReference type="Proteomes" id="UP000886595">
    <property type="component" value="Unassembled WGS sequence"/>
</dbReference>
<feature type="chain" id="PRO_5036466825" evidence="1">
    <location>
        <begin position="23"/>
        <end position="65"/>
    </location>
</feature>
<name>A0A8X7UIT6_BRACI</name>
<feature type="signal peptide" evidence="1">
    <location>
        <begin position="1"/>
        <end position="22"/>
    </location>
</feature>